<reference evidence="1 2" key="1">
    <citation type="submission" date="2020-08" db="EMBL/GenBank/DDBJ databases">
        <title>Genomic Encyclopedia of Type Strains, Phase III (KMG-III): the genomes of soil and plant-associated and newly described type strains.</title>
        <authorList>
            <person name="Whitman W."/>
        </authorList>
    </citation>
    <scope>NUCLEOTIDE SEQUENCE [LARGE SCALE GENOMIC DNA]</scope>
    <source>
        <strain evidence="1 2">CECT 4462</strain>
    </source>
</reference>
<dbReference type="Gene3D" id="3.30.870.10">
    <property type="entry name" value="Endonuclease Chain A"/>
    <property type="match status" value="1"/>
</dbReference>
<evidence type="ECO:0000313" key="1">
    <source>
        <dbReference type="EMBL" id="MBB3105338.1"/>
    </source>
</evidence>
<evidence type="ECO:0000313" key="2">
    <source>
        <dbReference type="Proteomes" id="UP000549250"/>
    </source>
</evidence>
<protein>
    <recommendedName>
        <fullName evidence="3">Phospholipase</fullName>
    </recommendedName>
</protein>
<gene>
    <name evidence="1" type="ORF">FHR87_003774</name>
</gene>
<dbReference type="RefSeq" id="WP_183168178.1">
    <property type="nucleotide sequence ID" value="NZ_JACHXI010000035.1"/>
</dbReference>
<comment type="caution">
    <text evidence="1">The sequence shown here is derived from an EMBL/GenBank/DDBJ whole genome shotgun (WGS) entry which is preliminary data.</text>
</comment>
<sequence>MKLIVNRINGIHLRDLLPALSAEVQVDSVLAAVAYGSSASDSSQDLVGHCVAHKLRLDLWMRYDHTVPVSVELLKRLLRHQKDNVFTRFVPDRFHPKVIWWKGYGAYIGSANHTDNGWLTNIEAGVFLSEDELIANGMDNQLEDFFEYLRELDVSIPLSADYIAEMKRLNALNKNVYAEAIKKRQHPEWEGPSFVQKKAAFDRRKDTFKREWLSTLGILQNIQQQLGDYRPKWVGADVPVAWQVDQFLHAYYYNHVGDSLHKPYEDYHQRNHGNPQAALETELNWWKSLPEAPSREDYAFYESAPTVRALLAQDKVQELTSAEFVTLCRNTHATMDHIIKVPLTELGRPELKTLDRDSRVELFAPLILRQRNRKSWDVRQLLHYVLYGGPNEEIWLRLYHAGRDAEYSIPRYGLNSLAEVIGWARPEVVPPRNGRTSKALRALGFSVKVY</sequence>
<proteinExistence type="predicted"/>
<organism evidence="1 2">
    <name type="scientific">Azomonas macrocytogenes</name>
    <name type="common">Azotobacter macrocytogenes</name>
    <dbReference type="NCBI Taxonomy" id="69962"/>
    <lineage>
        <taxon>Bacteria</taxon>
        <taxon>Pseudomonadati</taxon>
        <taxon>Pseudomonadota</taxon>
        <taxon>Gammaproteobacteria</taxon>
        <taxon>Pseudomonadales</taxon>
        <taxon>Pseudomonadaceae</taxon>
        <taxon>Azomonas</taxon>
    </lineage>
</organism>
<dbReference type="Proteomes" id="UP000549250">
    <property type="component" value="Unassembled WGS sequence"/>
</dbReference>
<dbReference type="EMBL" id="JACHXI010000035">
    <property type="protein sequence ID" value="MBB3105338.1"/>
    <property type="molecule type" value="Genomic_DNA"/>
</dbReference>
<name>A0A839T8B9_AZOMA</name>
<keyword evidence="2" id="KW-1185">Reference proteome</keyword>
<dbReference type="CDD" id="cd09117">
    <property type="entry name" value="PLDc_Bfil_DEXD_like"/>
    <property type="match status" value="1"/>
</dbReference>
<evidence type="ECO:0008006" key="3">
    <source>
        <dbReference type="Google" id="ProtNLM"/>
    </source>
</evidence>
<accession>A0A839T8B9</accession>
<dbReference type="SUPFAM" id="SSF56024">
    <property type="entry name" value="Phospholipase D/nuclease"/>
    <property type="match status" value="1"/>
</dbReference>
<dbReference type="AlphaFoldDB" id="A0A839T8B9"/>